<keyword evidence="2" id="KW-1185">Reference proteome</keyword>
<evidence type="ECO:0000313" key="2">
    <source>
        <dbReference type="Proteomes" id="UP000276133"/>
    </source>
</evidence>
<organism evidence="1 2">
    <name type="scientific">Brachionus plicatilis</name>
    <name type="common">Marine rotifer</name>
    <name type="synonym">Brachionus muelleri</name>
    <dbReference type="NCBI Taxonomy" id="10195"/>
    <lineage>
        <taxon>Eukaryota</taxon>
        <taxon>Metazoa</taxon>
        <taxon>Spiralia</taxon>
        <taxon>Gnathifera</taxon>
        <taxon>Rotifera</taxon>
        <taxon>Eurotatoria</taxon>
        <taxon>Monogononta</taxon>
        <taxon>Pseudotrocha</taxon>
        <taxon>Ploima</taxon>
        <taxon>Brachionidae</taxon>
        <taxon>Brachionus</taxon>
    </lineage>
</organism>
<proteinExistence type="predicted"/>
<gene>
    <name evidence="1" type="ORF">BpHYR1_027076</name>
</gene>
<dbReference type="Proteomes" id="UP000276133">
    <property type="component" value="Unassembled WGS sequence"/>
</dbReference>
<accession>A0A3M7QYC2</accession>
<protein>
    <submittedName>
        <fullName evidence="1">Uncharacterized protein</fullName>
    </submittedName>
</protein>
<reference evidence="1 2" key="1">
    <citation type="journal article" date="2018" name="Sci. Rep.">
        <title>Genomic signatures of local adaptation to the degree of environmental predictability in rotifers.</title>
        <authorList>
            <person name="Franch-Gras L."/>
            <person name="Hahn C."/>
            <person name="Garcia-Roger E.M."/>
            <person name="Carmona M.J."/>
            <person name="Serra M."/>
            <person name="Gomez A."/>
        </authorList>
    </citation>
    <scope>NUCLEOTIDE SEQUENCE [LARGE SCALE GENOMIC DNA]</scope>
    <source>
        <strain evidence="1">HYR1</strain>
    </source>
</reference>
<evidence type="ECO:0000313" key="1">
    <source>
        <dbReference type="EMBL" id="RNA16357.1"/>
    </source>
</evidence>
<comment type="caution">
    <text evidence="1">The sequence shown here is derived from an EMBL/GenBank/DDBJ whole genome shotgun (WGS) entry which is preliminary data.</text>
</comment>
<name>A0A3M7QYC2_BRAPC</name>
<sequence length="81" mass="9521">MFIILCYNLKLTCTFLFFDSSSTLSFSTGIVEEESRQSKIEEKKISKSKNLKKFSFKKNKLGPSHLDMQKLRLQLELKRQL</sequence>
<dbReference type="EMBL" id="REGN01004726">
    <property type="protein sequence ID" value="RNA16357.1"/>
    <property type="molecule type" value="Genomic_DNA"/>
</dbReference>
<dbReference type="AlphaFoldDB" id="A0A3M7QYC2"/>